<sequence>MGNVFRLNLASGGAITAWEIVKGIRKESFSHHQKLESIETCH</sequence>
<accession>A0A009IB52</accession>
<reference evidence="1 2" key="1">
    <citation type="submission" date="2014-02" db="EMBL/GenBank/DDBJ databases">
        <title>Comparative genomics and transcriptomics to identify genetic mechanisms underlying the emergence of carbapenem resistant Acinetobacter baumannii (CRAb).</title>
        <authorList>
            <person name="Harris A.D."/>
            <person name="Johnson K.J."/>
            <person name="George J."/>
            <person name="Shefchek K."/>
            <person name="Daugherty S.C."/>
            <person name="Parankush S."/>
            <person name="Sadzewicz L."/>
            <person name="Tallon L."/>
            <person name="Sengamalay N."/>
            <person name="Hazen T.H."/>
            <person name="Rasko D.A."/>
        </authorList>
    </citation>
    <scope>NUCLEOTIDE SEQUENCE [LARGE SCALE GENOMIC DNA]</scope>
    <source>
        <strain evidence="1 2">1295743</strain>
    </source>
</reference>
<dbReference type="PATRIC" id="fig|1310613.3.peg.20"/>
<dbReference type="AlphaFoldDB" id="A0A009IB52"/>
<protein>
    <submittedName>
        <fullName evidence="1">Uncharacterized protein</fullName>
    </submittedName>
</protein>
<evidence type="ECO:0000313" key="2">
    <source>
        <dbReference type="Proteomes" id="UP000020595"/>
    </source>
</evidence>
<comment type="caution">
    <text evidence="1">The sequence shown here is derived from an EMBL/GenBank/DDBJ whole genome shotgun (WGS) entry which is preliminary data.</text>
</comment>
<name>A0A009IB52_ACIB9</name>
<dbReference type="EMBL" id="JEWH01000001">
    <property type="protein sequence ID" value="EXB07626.1"/>
    <property type="molecule type" value="Genomic_DNA"/>
</dbReference>
<proteinExistence type="predicted"/>
<evidence type="ECO:0000313" key="1">
    <source>
        <dbReference type="EMBL" id="EXB07626.1"/>
    </source>
</evidence>
<organism evidence="1 2">
    <name type="scientific">Acinetobacter baumannii (strain 1295743)</name>
    <dbReference type="NCBI Taxonomy" id="1310613"/>
    <lineage>
        <taxon>Bacteria</taxon>
        <taxon>Pseudomonadati</taxon>
        <taxon>Pseudomonadota</taxon>
        <taxon>Gammaproteobacteria</taxon>
        <taxon>Moraxellales</taxon>
        <taxon>Moraxellaceae</taxon>
        <taxon>Acinetobacter</taxon>
        <taxon>Acinetobacter calcoaceticus/baumannii complex</taxon>
    </lineage>
</organism>
<gene>
    <name evidence="1" type="ORF">J512_0020</name>
</gene>
<dbReference type="Proteomes" id="UP000020595">
    <property type="component" value="Unassembled WGS sequence"/>
</dbReference>